<evidence type="ECO:0000313" key="3">
    <source>
        <dbReference type="EMBL" id="VTR38228.1"/>
    </source>
</evidence>
<feature type="transmembrane region" description="Helical" evidence="1">
    <location>
        <begin position="373"/>
        <end position="392"/>
    </location>
</feature>
<dbReference type="RefSeq" id="WP_037534309.1">
    <property type="nucleotide sequence ID" value="NZ_CP158797.1"/>
</dbReference>
<dbReference type="PANTHER" id="PTHR31061">
    <property type="entry name" value="LD22376P"/>
    <property type="match status" value="1"/>
</dbReference>
<protein>
    <submittedName>
        <fullName evidence="3">Uncharacterized conserved protein</fullName>
    </submittedName>
</protein>
<dbReference type="EMBL" id="LR590484">
    <property type="protein sequence ID" value="VTR38228.1"/>
    <property type="molecule type" value="Genomic_DNA"/>
</dbReference>
<evidence type="ECO:0000313" key="4">
    <source>
        <dbReference type="Proteomes" id="UP000308196"/>
    </source>
</evidence>
<sequence length="474" mass="52969">MDILSNKGVTVLQRNNSLDVLRGIAILLMVLSSSISFGNLPAWMYHAQVPPPKHVFDPTLAGITWVDLVFPFFLFTMGAAIPLAMTKKVATLRPLGVFGTIAKRFVALFFFALFSFYMRAWVMTDSPGGGEYLLSIIGFAVLFALYTDFKTFFSARITKMIHASALLFALGILYFIYAGDARFTFEKTDIIILVLANMALFGTLWWWLTARSYWLRIGILPFIMAVFLGAKELGSINAFIFNLSPATWLYQFYYLKYLFIILPATVVGEWIYMEAKVQDKALLDKKQLVFQMILCMILIGTNVFNLYMRYLVVNLLITLFLSVVLYRVVNVSEQGNASKLHGRLVSLGGYLLLLGLIFEAYEGGIKKDYSTYSYYFVCTGLACYALNFLSCMEQLNVASVPLRAIALVGKNPMIAYTAGNLVLIPSLAITGLQVYLDQLGAQGGIGGVFRGILFTGTVAVLTMLSSRLKLYWKT</sequence>
<dbReference type="KEGG" id="stha:NCTC11429_02002"/>
<feature type="transmembrane region" description="Helical" evidence="1">
    <location>
        <begin position="20"/>
        <end position="40"/>
    </location>
</feature>
<evidence type="ECO:0000256" key="1">
    <source>
        <dbReference type="SAM" id="Phobius"/>
    </source>
</evidence>
<proteinExistence type="predicted"/>
<feature type="transmembrane region" description="Helical" evidence="1">
    <location>
        <begin position="220"/>
        <end position="241"/>
    </location>
</feature>
<dbReference type="Pfam" id="PF16401">
    <property type="entry name" value="DUF5009"/>
    <property type="match status" value="1"/>
</dbReference>
<feature type="transmembrane region" description="Helical" evidence="1">
    <location>
        <begin position="253"/>
        <end position="272"/>
    </location>
</feature>
<gene>
    <name evidence="3" type="ORF">NCTC11429_02002</name>
</gene>
<dbReference type="GeneID" id="78462736"/>
<evidence type="ECO:0000259" key="2">
    <source>
        <dbReference type="Pfam" id="PF16401"/>
    </source>
</evidence>
<dbReference type="InterPro" id="IPR032176">
    <property type="entry name" value="DUF5009"/>
</dbReference>
<keyword evidence="1" id="KW-1133">Transmembrane helix</keyword>
<keyword evidence="1" id="KW-0812">Transmembrane</keyword>
<feature type="transmembrane region" description="Helical" evidence="1">
    <location>
        <begin position="413"/>
        <end position="436"/>
    </location>
</feature>
<feature type="transmembrane region" description="Helical" evidence="1">
    <location>
        <begin position="60"/>
        <end position="83"/>
    </location>
</feature>
<feature type="transmembrane region" description="Helical" evidence="1">
    <location>
        <begin position="95"/>
        <end position="120"/>
    </location>
</feature>
<feature type="domain" description="DUF5009" evidence="2">
    <location>
        <begin position="14"/>
        <end position="271"/>
    </location>
</feature>
<dbReference type="AlphaFoldDB" id="A0A4V6Z2N9"/>
<feature type="transmembrane region" description="Helical" evidence="1">
    <location>
        <begin position="132"/>
        <end position="149"/>
    </location>
</feature>
<feature type="transmembrane region" description="Helical" evidence="1">
    <location>
        <begin position="190"/>
        <end position="208"/>
    </location>
</feature>
<dbReference type="STRING" id="1123265.GCA_000686625_00870"/>
<accession>A0A4V6Z2N9</accession>
<feature type="transmembrane region" description="Helical" evidence="1">
    <location>
        <begin position="341"/>
        <end position="361"/>
    </location>
</feature>
<name>A0A4V6Z2N9_9SPHI</name>
<organism evidence="3 4">
    <name type="scientific">Sphingobacterium thalpophilum</name>
    <dbReference type="NCBI Taxonomy" id="259"/>
    <lineage>
        <taxon>Bacteria</taxon>
        <taxon>Pseudomonadati</taxon>
        <taxon>Bacteroidota</taxon>
        <taxon>Sphingobacteriia</taxon>
        <taxon>Sphingobacteriales</taxon>
        <taxon>Sphingobacteriaceae</taxon>
        <taxon>Sphingobacterium</taxon>
    </lineage>
</organism>
<dbReference type="PANTHER" id="PTHR31061:SF24">
    <property type="entry name" value="LD22376P"/>
    <property type="match status" value="1"/>
</dbReference>
<feature type="transmembrane region" description="Helical" evidence="1">
    <location>
        <begin position="448"/>
        <end position="468"/>
    </location>
</feature>
<feature type="transmembrane region" description="Helical" evidence="1">
    <location>
        <begin position="161"/>
        <end position="178"/>
    </location>
</feature>
<reference evidence="3 4" key="1">
    <citation type="submission" date="2019-05" db="EMBL/GenBank/DDBJ databases">
        <authorList>
            <consortium name="Pathogen Informatics"/>
        </authorList>
    </citation>
    <scope>NUCLEOTIDE SEQUENCE [LARGE SCALE GENOMIC DNA]</scope>
    <source>
        <strain evidence="3 4">NCTC11429</strain>
    </source>
</reference>
<feature type="transmembrane region" description="Helical" evidence="1">
    <location>
        <begin position="310"/>
        <end position="329"/>
    </location>
</feature>
<keyword evidence="1" id="KW-0472">Membrane</keyword>
<dbReference type="Proteomes" id="UP000308196">
    <property type="component" value="Chromosome"/>
</dbReference>
<feature type="transmembrane region" description="Helical" evidence="1">
    <location>
        <begin position="288"/>
        <end position="304"/>
    </location>
</feature>